<organism evidence="1 2">
    <name type="scientific">Coxiella burnetii (strain RSA 493 / Nine Mile phase I)</name>
    <dbReference type="NCBI Taxonomy" id="227377"/>
    <lineage>
        <taxon>Bacteria</taxon>
        <taxon>Pseudomonadati</taxon>
        <taxon>Pseudomonadota</taxon>
        <taxon>Gammaproteobacteria</taxon>
        <taxon>Legionellales</taxon>
        <taxon>Coxiellaceae</taxon>
        <taxon>Coxiella</taxon>
    </lineage>
</organism>
<evidence type="ECO:0000313" key="2">
    <source>
        <dbReference type="Proteomes" id="UP000002671"/>
    </source>
</evidence>
<dbReference type="EMBL" id="AE016828">
    <property type="protein sequence ID" value="AAO91412.1"/>
    <property type="molecule type" value="Genomic_DNA"/>
</dbReference>
<protein>
    <submittedName>
        <fullName evidence="1">Uncharacterized protein</fullName>
    </submittedName>
</protein>
<dbReference type="RefSeq" id="WP_010958539.1">
    <property type="nucleotide sequence ID" value="NC_002971.4"/>
</dbReference>
<evidence type="ECO:0000313" key="1">
    <source>
        <dbReference type="EMBL" id="AAO91412.1"/>
    </source>
</evidence>
<dbReference type="EnsemblBacteria" id="AAO91412">
    <property type="protein sequence ID" value="AAO91412"/>
    <property type="gene ID" value="CBU_1921"/>
</dbReference>
<dbReference type="STRING" id="227377.CBU_1921"/>
<dbReference type="KEGG" id="cbu:CBU_1921"/>
<keyword evidence="2" id="KW-1185">Reference proteome</keyword>
<dbReference type="RefSeq" id="NP_820898.1">
    <property type="nucleotide sequence ID" value="NC_002971.4"/>
</dbReference>
<reference evidence="1 2" key="1">
    <citation type="journal article" date="2003" name="Proc. Natl. Acad. Sci. U.S.A.">
        <title>Complete genome sequence of the Q-fever pathogen, Coxiella burnetii.</title>
        <authorList>
            <person name="Seshadri R."/>
            <person name="Paulsen I.T."/>
            <person name="Eisen J.A."/>
            <person name="Read T.D."/>
            <person name="Nelson K.E."/>
            <person name="Nelson W.C."/>
            <person name="Ward N.L."/>
            <person name="Tettelin H."/>
            <person name="Davidsen T.M."/>
            <person name="Beanan M.J."/>
            <person name="Deboy R.T."/>
            <person name="Daugherty S.C."/>
            <person name="Brinkac L.M."/>
            <person name="Madupu R."/>
            <person name="Dodson R.J."/>
            <person name="Khouri H.M."/>
            <person name="Lee K.H."/>
            <person name="Carty H.A."/>
            <person name="Scanlan D."/>
            <person name="Heinzen R.A."/>
            <person name="Thompson H.A."/>
            <person name="Samuel J.E."/>
            <person name="Fraser C.M."/>
            <person name="Heidelberg J.F."/>
        </authorList>
    </citation>
    <scope>NUCLEOTIDE SEQUENCE [LARGE SCALE GENOMIC DNA]</scope>
    <source>
        <strain evidence="2">RSA 493 / Nine Mile phase I</strain>
    </source>
</reference>
<proteinExistence type="predicted"/>
<sequence length="33" mass="3774">MAIFIEVYQCVPSRLQQQAMVVSLVEQGAHERL</sequence>
<dbReference type="HOGENOM" id="CLU_3381430_0_0_6"/>
<gene>
    <name evidence="1" type="ordered locus">CBU_1921</name>
</gene>
<dbReference type="GeneID" id="1209834"/>
<dbReference type="Proteomes" id="UP000002671">
    <property type="component" value="Chromosome"/>
</dbReference>
<name>Q83AH5_COXBU</name>
<reference evidence="1 2" key="2">
    <citation type="journal article" date="2009" name="Infect. Immun.">
        <title>Comparative genomics reveal extensive transposon-mediated genomic plasticity and diversity among potential effector proteins within the genus Coxiella.</title>
        <authorList>
            <person name="Beare P.A."/>
            <person name="Unsworth N."/>
            <person name="Andoh M."/>
            <person name="Voth D.E."/>
            <person name="Omsland A."/>
            <person name="Gilk S.D."/>
            <person name="Williams K.P."/>
            <person name="Sobral B.W."/>
            <person name="Kupko J.J.III."/>
            <person name="Porcella S.F."/>
            <person name="Samuel J.E."/>
            <person name="Heinzen R.A."/>
        </authorList>
    </citation>
    <scope>NUCLEOTIDE SEQUENCE [LARGE SCALE GENOMIC DNA]</scope>
    <source>
        <strain evidence="2">RSA 493 / Nine Mile phase I</strain>
    </source>
</reference>
<dbReference type="AlphaFoldDB" id="Q83AH5"/>
<accession>Q83AH5</accession>